<dbReference type="CDD" id="cd03801">
    <property type="entry name" value="GT4_PimA-like"/>
    <property type="match status" value="1"/>
</dbReference>
<keyword evidence="3" id="KW-0328">Glycosyltransferase</keyword>
<name>A0ABW3KR11_9FLAO</name>
<evidence type="ECO:0000313" key="4">
    <source>
        <dbReference type="Proteomes" id="UP001597086"/>
    </source>
</evidence>
<dbReference type="InterPro" id="IPR028098">
    <property type="entry name" value="Glyco_trans_4-like_N"/>
</dbReference>
<accession>A0ABW3KR11</accession>
<evidence type="ECO:0000259" key="2">
    <source>
        <dbReference type="Pfam" id="PF13439"/>
    </source>
</evidence>
<comment type="caution">
    <text evidence="3">The sequence shown here is derived from an EMBL/GenBank/DDBJ whole genome shotgun (WGS) entry which is preliminary data.</text>
</comment>
<sequence length="373" mass="41603">MNIAIFTPSQNPYSETFIQAHKNYLKGQVFYYYGGRGRIRLEAANSLVSKWALLRLRLVRKIKKYSFSYINEEAVLASLKEKNIDVVLVEYGTHAFNMKDVLVKSGLPVVVHFHGYDASVHTAIKACNDYKDVFNYATKIVAVSTKMKQMLLGLGCPKEKLVYNVYGPQPEFEAVTPTFAKKQFIGIGRFTDKKAPYYTIMAFNEIAHKHPDAHLLLAGSGSLMNVCVNLVKQYQLEKQVQFLGVVTPEAYRVLLSESLGFVQHSIVAASGDMEGTPLAVLEASVSGLPVIATKHAGIPDVIIDGETGLLCEEHDVHGMANNMLQLMDDVEYAKKLGTSGKQHILRNYNIKRHIESLQNILKETADYKHTATS</sequence>
<dbReference type="GO" id="GO:0016757">
    <property type="term" value="F:glycosyltransferase activity"/>
    <property type="evidence" value="ECO:0007669"/>
    <property type="project" value="UniProtKB-KW"/>
</dbReference>
<dbReference type="PANTHER" id="PTHR12526">
    <property type="entry name" value="GLYCOSYLTRANSFERASE"/>
    <property type="match status" value="1"/>
</dbReference>
<dbReference type="Gene3D" id="3.40.50.2000">
    <property type="entry name" value="Glycogen Phosphorylase B"/>
    <property type="match status" value="2"/>
</dbReference>
<dbReference type="InterPro" id="IPR001296">
    <property type="entry name" value="Glyco_trans_1"/>
</dbReference>
<dbReference type="SUPFAM" id="SSF53756">
    <property type="entry name" value="UDP-Glycosyltransferase/glycogen phosphorylase"/>
    <property type="match status" value="1"/>
</dbReference>
<keyword evidence="4" id="KW-1185">Reference proteome</keyword>
<dbReference type="EC" id="2.4.-.-" evidence="3"/>
<dbReference type="Proteomes" id="UP001597086">
    <property type="component" value="Unassembled WGS sequence"/>
</dbReference>
<feature type="domain" description="Glycosyltransferase subfamily 4-like N-terminal" evidence="2">
    <location>
        <begin position="55"/>
        <end position="162"/>
    </location>
</feature>
<dbReference type="RefSeq" id="WP_386113358.1">
    <property type="nucleotide sequence ID" value="NZ_JBHTKM010000001.1"/>
</dbReference>
<keyword evidence="3" id="KW-0808">Transferase</keyword>
<dbReference type="Pfam" id="PF13439">
    <property type="entry name" value="Glyco_transf_4"/>
    <property type="match status" value="1"/>
</dbReference>
<feature type="domain" description="Glycosyl transferase family 1" evidence="1">
    <location>
        <begin position="181"/>
        <end position="342"/>
    </location>
</feature>
<reference evidence="4" key="1">
    <citation type="journal article" date="2019" name="Int. J. Syst. Evol. Microbiol.">
        <title>The Global Catalogue of Microorganisms (GCM) 10K type strain sequencing project: providing services to taxonomists for standard genome sequencing and annotation.</title>
        <authorList>
            <consortium name="The Broad Institute Genomics Platform"/>
            <consortium name="The Broad Institute Genome Sequencing Center for Infectious Disease"/>
            <person name="Wu L."/>
            <person name="Ma J."/>
        </authorList>
    </citation>
    <scope>NUCLEOTIDE SEQUENCE [LARGE SCALE GENOMIC DNA]</scope>
    <source>
        <strain evidence="4">CCUG 56098</strain>
    </source>
</reference>
<dbReference type="Pfam" id="PF00534">
    <property type="entry name" value="Glycos_transf_1"/>
    <property type="match status" value="1"/>
</dbReference>
<dbReference type="EMBL" id="JBHTKM010000001">
    <property type="protein sequence ID" value="MFD1014619.1"/>
    <property type="molecule type" value="Genomic_DNA"/>
</dbReference>
<evidence type="ECO:0000313" key="3">
    <source>
        <dbReference type="EMBL" id="MFD1014619.1"/>
    </source>
</evidence>
<gene>
    <name evidence="3" type="ORF">ACFQ13_01685</name>
</gene>
<evidence type="ECO:0000259" key="1">
    <source>
        <dbReference type="Pfam" id="PF00534"/>
    </source>
</evidence>
<protein>
    <submittedName>
        <fullName evidence="3">Glycosyltransferase family 4 protein</fullName>
        <ecNumber evidence="3">2.4.-.-</ecNumber>
    </submittedName>
</protein>
<organism evidence="3 4">
    <name type="scientific">Winogradskyella rapida</name>
    <dbReference type="NCBI Taxonomy" id="549701"/>
    <lineage>
        <taxon>Bacteria</taxon>
        <taxon>Pseudomonadati</taxon>
        <taxon>Bacteroidota</taxon>
        <taxon>Flavobacteriia</taxon>
        <taxon>Flavobacteriales</taxon>
        <taxon>Flavobacteriaceae</taxon>
        <taxon>Winogradskyella</taxon>
    </lineage>
</organism>
<proteinExistence type="predicted"/>